<dbReference type="PANTHER" id="PTHR23501:SF55">
    <property type="entry name" value="SIDEROPHORE IRON TRANSPORTER, PUTATIVE (AFU_ORTHOLOGUE AFUA_3G03440)-RELATED"/>
    <property type="match status" value="1"/>
</dbReference>
<dbReference type="FunFam" id="1.20.1250.20:FF:000302">
    <property type="entry name" value="MFS siderochrome iron transporter MirB"/>
    <property type="match status" value="1"/>
</dbReference>
<dbReference type="InterPro" id="IPR011701">
    <property type="entry name" value="MFS"/>
</dbReference>
<keyword evidence="3" id="KW-0813">Transport</keyword>
<dbReference type="AlphaFoldDB" id="A0A6J3MG47"/>
<dbReference type="Proteomes" id="UP000504637">
    <property type="component" value="Unplaced"/>
</dbReference>
<protein>
    <submittedName>
        <fullName evidence="14">MFS siderophore transporter MirB-like protein</fullName>
    </submittedName>
</protein>
<comment type="subcellular location">
    <subcellularLocation>
        <location evidence="1">Membrane</location>
        <topology evidence="1">Multi-pass membrane protein</topology>
    </subcellularLocation>
</comment>
<evidence type="ECO:0000256" key="8">
    <source>
        <dbReference type="ARBA" id="ARBA00023065"/>
    </source>
</evidence>
<evidence type="ECO:0000256" key="1">
    <source>
        <dbReference type="ARBA" id="ARBA00004141"/>
    </source>
</evidence>
<evidence type="ECO:0000256" key="6">
    <source>
        <dbReference type="ARBA" id="ARBA00022989"/>
    </source>
</evidence>
<dbReference type="GO" id="GO:0022857">
    <property type="term" value="F:transmembrane transporter activity"/>
    <property type="evidence" value="ECO:0007669"/>
    <property type="project" value="InterPro"/>
</dbReference>
<evidence type="ECO:0000256" key="10">
    <source>
        <dbReference type="SAM" id="MobiDB-lite"/>
    </source>
</evidence>
<evidence type="ECO:0000256" key="7">
    <source>
        <dbReference type="ARBA" id="ARBA00023004"/>
    </source>
</evidence>
<dbReference type="PANTHER" id="PTHR23501">
    <property type="entry name" value="MAJOR FACILITATOR SUPERFAMILY"/>
    <property type="match status" value="1"/>
</dbReference>
<evidence type="ECO:0000259" key="12">
    <source>
        <dbReference type="PROSITE" id="PS50850"/>
    </source>
</evidence>
<dbReference type="GeneID" id="54361916"/>
<keyword evidence="8" id="KW-0406">Ion transport</keyword>
<dbReference type="FunFam" id="1.20.1250.20:FF:000284">
    <property type="entry name" value="Siderophore iron transporter mirB"/>
    <property type="match status" value="1"/>
</dbReference>
<gene>
    <name evidence="14" type="ORF">K489DRAFT_377280</name>
</gene>
<feature type="region of interest" description="Disordered" evidence="10">
    <location>
        <begin position="1"/>
        <end position="34"/>
    </location>
</feature>
<dbReference type="SUPFAM" id="SSF103473">
    <property type="entry name" value="MFS general substrate transporter"/>
    <property type="match status" value="2"/>
</dbReference>
<keyword evidence="5 11" id="KW-0812">Transmembrane</keyword>
<feature type="transmembrane region" description="Helical" evidence="11">
    <location>
        <begin position="381"/>
        <end position="408"/>
    </location>
</feature>
<dbReference type="GO" id="GO:0005886">
    <property type="term" value="C:plasma membrane"/>
    <property type="evidence" value="ECO:0007669"/>
    <property type="project" value="TreeGrafter"/>
</dbReference>
<reference evidence="14" key="1">
    <citation type="submission" date="2020-01" db="EMBL/GenBank/DDBJ databases">
        <authorList>
            <consortium name="DOE Joint Genome Institute"/>
            <person name="Haridas S."/>
            <person name="Albert R."/>
            <person name="Binder M."/>
            <person name="Bloem J."/>
            <person name="Labutti K."/>
            <person name="Salamov A."/>
            <person name="Andreopoulos B."/>
            <person name="Baker S.E."/>
            <person name="Barry K."/>
            <person name="Bills G."/>
            <person name="Bluhm B.H."/>
            <person name="Cannon C."/>
            <person name="Castanera R."/>
            <person name="Culley D.E."/>
            <person name="Daum C."/>
            <person name="Ezra D."/>
            <person name="Gonzalez J.B."/>
            <person name="Henrissat B."/>
            <person name="Kuo A."/>
            <person name="Liang C."/>
            <person name="Lipzen A."/>
            <person name="Lutzoni F."/>
            <person name="Magnuson J."/>
            <person name="Mondo S."/>
            <person name="Nolan M."/>
            <person name="Ohm R."/>
            <person name="Pangilinan J."/>
            <person name="Park H.-J."/>
            <person name="Ramirez L."/>
            <person name="Alfaro M."/>
            <person name="Sun H."/>
            <person name="Tritt A."/>
            <person name="Yoshinaga Y."/>
            <person name="Zwiers L.-H."/>
            <person name="Turgeon B.G."/>
            <person name="Goodwin S.B."/>
            <person name="Spatafora J.W."/>
            <person name="Crous P.W."/>
            <person name="Grigoriev I.V."/>
        </authorList>
    </citation>
    <scope>NUCLEOTIDE SEQUENCE</scope>
    <source>
        <strain evidence="14">CBS 342.82</strain>
    </source>
</reference>
<feature type="transmembrane region" description="Helical" evidence="11">
    <location>
        <begin position="560"/>
        <end position="578"/>
    </location>
</feature>
<dbReference type="Pfam" id="PF07690">
    <property type="entry name" value="MFS_1"/>
    <property type="match status" value="1"/>
</dbReference>
<evidence type="ECO:0000256" key="4">
    <source>
        <dbReference type="ARBA" id="ARBA00022496"/>
    </source>
</evidence>
<feature type="transmembrane region" description="Helical" evidence="11">
    <location>
        <begin position="446"/>
        <end position="471"/>
    </location>
</feature>
<evidence type="ECO:0000256" key="9">
    <source>
        <dbReference type="ARBA" id="ARBA00023136"/>
    </source>
</evidence>
<dbReference type="GO" id="GO:0006826">
    <property type="term" value="P:iron ion transport"/>
    <property type="evidence" value="ECO:0007669"/>
    <property type="project" value="UniProtKB-KW"/>
</dbReference>
<feature type="transmembrane region" description="Helical" evidence="11">
    <location>
        <begin position="229"/>
        <end position="249"/>
    </location>
</feature>
<feature type="transmembrane region" description="Helical" evidence="11">
    <location>
        <begin position="315"/>
        <end position="334"/>
    </location>
</feature>
<keyword evidence="9 11" id="KW-0472">Membrane</keyword>
<keyword evidence="7" id="KW-0408">Iron</keyword>
<feature type="transmembrane region" description="Helical" evidence="11">
    <location>
        <begin position="140"/>
        <end position="159"/>
    </location>
</feature>
<dbReference type="PROSITE" id="PS50850">
    <property type="entry name" value="MFS"/>
    <property type="match status" value="1"/>
</dbReference>
<dbReference type="RefSeq" id="XP_033463874.1">
    <property type="nucleotide sequence ID" value="XM_033604116.1"/>
</dbReference>
<reference evidence="14" key="3">
    <citation type="submission" date="2025-08" db="UniProtKB">
        <authorList>
            <consortium name="RefSeq"/>
        </authorList>
    </citation>
    <scope>IDENTIFICATION</scope>
    <source>
        <strain evidence="14">CBS 342.82</strain>
    </source>
</reference>
<proteinExistence type="inferred from homology"/>
<accession>A0A6J3MG47</accession>
<feature type="transmembrane region" description="Helical" evidence="11">
    <location>
        <begin position="483"/>
        <end position="506"/>
    </location>
</feature>
<feature type="domain" description="Major facilitator superfamily (MFS) profile" evidence="12">
    <location>
        <begin position="77"/>
        <end position="581"/>
    </location>
</feature>
<keyword evidence="13" id="KW-1185">Reference proteome</keyword>
<feature type="transmembrane region" description="Helical" evidence="11">
    <location>
        <begin position="106"/>
        <end position="128"/>
    </location>
</feature>
<evidence type="ECO:0000313" key="14">
    <source>
        <dbReference type="RefSeq" id="XP_033463874.1"/>
    </source>
</evidence>
<evidence type="ECO:0000256" key="3">
    <source>
        <dbReference type="ARBA" id="ARBA00022448"/>
    </source>
</evidence>
<reference evidence="14" key="2">
    <citation type="submission" date="2020-04" db="EMBL/GenBank/DDBJ databases">
        <authorList>
            <consortium name="NCBI Genome Project"/>
        </authorList>
    </citation>
    <scope>NUCLEOTIDE SEQUENCE</scope>
    <source>
        <strain evidence="14">CBS 342.82</strain>
    </source>
</reference>
<evidence type="ECO:0000256" key="5">
    <source>
        <dbReference type="ARBA" id="ARBA00022692"/>
    </source>
</evidence>
<organism evidence="14">
    <name type="scientific">Dissoconium aciculare CBS 342.82</name>
    <dbReference type="NCBI Taxonomy" id="1314786"/>
    <lineage>
        <taxon>Eukaryota</taxon>
        <taxon>Fungi</taxon>
        <taxon>Dikarya</taxon>
        <taxon>Ascomycota</taxon>
        <taxon>Pezizomycotina</taxon>
        <taxon>Dothideomycetes</taxon>
        <taxon>Dothideomycetidae</taxon>
        <taxon>Mycosphaerellales</taxon>
        <taxon>Dissoconiaceae</taxon>
        <taxon>Dissoconium</taxon>
    </lineage>
</organism>
<dbReference type="Gene3D" id="1.20.1250.20">
    <property type="entry name" value="MFS general substrate transporter like domains"/>
    <property type="match status" value="2"/>
</dbReference>
<feature type="transmembrane region" description="Helical" evidence="11">
    <location>
        <begin position="171"/>
        <end position="187"/>
    </location>
</feature>
<dbReference type="GO" id="GO:0010106">
    <property type="term" value="P:cellular response to iron ion starvation"/>
    <property type="evidence" value="ECO:0007669"/>
    <property type="project" value="UniProtKB-ARBA"/>
</dbReference>
<feature type="transmembrane region" description="Helical" evidence="11">
    <location>
        <begin position="354"/>
        <end position="375"/>
    </location>
</feature>
<keyword evidence="6 11" id="KW-1133">Transmembrane helix</keyword>
<evidence type="ECO:0000256" key="2">
    <source>
        <dbReference type="ARBA" id="ARBA00008335"/>
    </source>
</evidence>
<feature type="transmembrane region" description="Helical" evidence="11">
    <location>
        <begin position="285"/>
        <end position="309"/>
    </location>
</feature>
<dbReference type="OrthoDB" id="4078873at2759"/>
<evidence type="ECO:0000313" key="13">
    <source>
        <dbReference type="Proteomes" id="UP000504637"/>
    </source>
</evidence>
<dbReference type="InterPro" id="IPR036259">
    <property type="entry name" value="MFS_trans_sf"/>
</dbReference>
<evidence type="ECO:0000256" key="11">
    <source>
        <dbReference type="SAM" id="Phobius"/>
    </source>
</evidence>
<comment type="similarity">
    <text evidence="2">Belongs to the major facilitator superfamily.</text>
</comment>
<name>A0A6J3MG47_9PEZI</name>
<sequence>MPTWRTQTRRSSNSDPKSNTDSNDVPVTAETLTNEKVPESVVREAESAVLPNEEAQRGVQQAEAITLTWTKKSLGAAYTLMWLLYLVNAFQASITSNLSAYITSDFAAHSLIPVIAVVSSVMGAATYMPLAKVLNLFDRSIGFIAMVALATLGLILSAVCTNIETYCAAQVFYSIGFTGMIFSIDVITADTSSLRDRGLAYAFTSSPYIISTFAGPNMSQGFYDLNWRWGYGAFCIILPAVALPMFLLLRYNRNLAAKAGILPKKETSGRSFVQSVQHYVVEFDVLGTFLLAAGLVLSLLPFTIAGAAADGWRESYIIAMLVLGFVALGVFFLVERYVAKVPFLDWKVLTSRTVLGTCLLSVTYQIAYYCWNGYYTSYLQVVYGVSITTAGYINSIFDAVSGVWLFVVGILIRKTGRFRWLLYFAVPLYLLGEGLMIYFRNPSVSVGYNIMCQIFLAFAGGVMIIVMQVAVTASADHNNVAAVLAFLGVFGNIGRAIGSSISGAIWTHTLPDALQRLLPESVNADWAVIYENLEVQLSYDLGSPERDAISAAYAYAQERMLIAGTAIMALAIIWVAVIRDIKLTKEVQNKGVLF</sequence>
<keyword evidence="4" id="KW-0410">Iron transport</keyword>
<dbReference type="InterPro" id="IPR020846">
    <property type="entry name" value="MFS_dom"/>
</dbReference>
<feature type="transmembrane region" description="Helical" evidence="11">
    <location>
        <begin position="420"/>
        <end position="440"/>
    </location>
</feature>